<gene>
    <name evidence="7" type="ORF">GCM10022215_23620</name>
</gene>
<comment type="subcellular location">
    <subcellularLocation>
        <location evidence="1">Cell membrane</location>
        <topology evidence="1">Multi-pass membrane protein</topology>
    </subcellularLocation>
</comment>
<evidence type="ECO:0000256" key="1">
    <source>
        <dbReference type="ARBA" id="ARBA00004651"/>
    </source>
</evidence>
<organism evidence="7 8">
    <name type="scientific">Nocardioides fonticola</name>
    <dbReference type="NCBI Taxonomy" id="450363"/>
    <lineage>
        <taxon>Bacteria</taxon>
        <taxon>Bacillati</taxon>
        <taxon>Actinomycetota</taxon>
        <taxon>Actinomycetes</taxon>
        <taxon>Propionibacteriales</taxon>
        <taxon>Nocardioidaceae</taxon>
        <taxon>Nocardioides</taxon>
    </lineage>
</organism>
<comment type="caution">
    <text evidence="7">The sequence shown here is derived from an EMBL/GenBank/DDBJ whole genome shotgun (WGS) entry which is preliminary data.</text>
</comment>
<dbReference type="PIRSF" id="PIRSF035875">
    <property type="entry name" value="RNase_BN"/>
    <property type="match status" value="1"/>
</dbReference>
<name>A0ABP7XJH6_9ACTN</name>
<evidence type="ECO:0000313" key="7">
    <source>
        <dbReference type="EMBL" id="GAA4120255.1"/>
    </source>
</evidence>
<feature type="transmembrane region" description="Helical" evidence="6">
    <location>
        <begin position="236"/>
        <end position="253"/>
    </location>
</feature>
<keyword evidence="5 6" id="KW-0472">Membrane</keyword>
<reference evidence="8" key="1">
    <citation type="journal article" date="2019" name="Int. J. Syst. Evol. Microbiol.">
        <title>The Global Catalogue of Microorganisms (GCM) 10K type strain sequencing project: providing services to taxonomists for standard genome sequencing and annotation.</title>
        <authorList>
            <consortium name="The Broad Institute Genomics Platform"/>
            <consortium name="The Broad Institute Genome Sequencing Center for Infectious Disease"/>
            <person name="Wu L."/>
            <person name="Ma J."/>
        </authorList>
    </citation>
    <scope>NUCLEOTIDE SEQUENCE [LARGE SCALE GENOMIC DNA]</scope>
    <source>
        <strain evidence="8">JCM 16703</strain>
    </source>
</reference>
<dbReference type="InterPro" id="IPR017039">
    <property type="entry name" value="Virul_fac_BrkB"/>
</dbReference>
<evidence type="ECO:0000256" key="4">
    <source>
        <dbReference type="ARBA" id="ARBA00022989"/>
    </source>
</evidence>
<keyword evidence="8" id="KW-1185">Reference proteome</keyword>
<feature type="transmembrane region" description="Helical" evidence="6">
    <location>
        <begin position="273"/>
        <end position="294"/>
    </location>
</feature>
<proteinExistence type="predicted"/>
<dbReference type="PANTHER" id="PTHR30213">
    <property type="entry name" value="INNER MEMBRANE PROTEIN YHJD"/>
    <property type="match status" value="1"/>
</dbReference>
<feature type="transmembrane region" description="Helical" evidence="6">
    <location>
        <begin position="205"/>
        <end position="224"/>
    </location>
</feature>
<evidence type="ECO:0000313" key="8">
    <source>
        <dbReference type="Proteomes" id="UP001501495"/>
    </source>
</evidence>
<sequence>MADQRTTALAASLSEIGAAALERLRRLARLAWRLVVATVDSCLQHRVTGLAAEAAFFAVLSVPPLIFALAGAIGYVTAQFSADQVAQIQQSILDLSARFLTDSAVDKVIAPTIADVLQGGRFDVISVGSVLALWSGSRALNVFIDTITIMHGLGGVRGILKARALSFGLYLLAIVTGVVSIPLVVAGPSLVRGWLPDSAEVLMAFYWPLVIALCVCFLATLYHVSVPVRTAWRYNLPGACFSLLAWVVGSYLLRWTLTVTASDSRSVYGPLAAPIAVLTWLYLVAIAVLIGAAVNRAFETVLPPSSPAARRRADGAAVAPMP</sequence>
<feature type="transmembrane region" description="Helical" evidence="6">
    <location>
        <begin position="167"/>
        <end position="185"/>
    </location>
</feature>
<keyword evidence="3 6" id="KW-0812">Transmembrane</keyword>
<feature type="transmembrane region" description="Helical" evidence="6">
    <location>
        <begin position="54"/>
        <end position="78"/>
    </location>
</feature>
<accession>A0ABP7XJH6</accession>
<dbReference type="Pfam" id="PF03631">
    <property type="entry name" value="Virul_fac_BrkB"/>
    <property type="match status" value="1"/>
</dbReference>
<evidence type="ECO:0000256" key="2">
    <source>
        <dbReference type="ARBA" id="ARBA00022475"/>
    </source>
</evidence>
<evidence type="ECO:0000256" key="6">
    <source>
        <dbReference type="SAM" id="Phobius"/>
    </source>
</evidence>
<evidence type="ECO:0000256" key="5">
    <source>
        <dbReference type="ARBA" id="ARBA00023136"/>
    </source>
</evidence>
<dbReference type="PANTHER" id="PTHR30213:SF0">
    <property type="entry name" value="UPF0761 MEMBRANE PROTEIN YIHY"/>
    <property type="match status" value="1"/>
</dbReference>
<dbReference type="Proteomes" id="UP001501495">
    <property type="component" value="Unassembled WGS sequence"/>
</dbReference>
<dbReference type="RefSeq" id="WP_344733595.1">
    <property type="nucleotide sequence ID" value="NZ_BAAAZH010000016.1"/>
</dbReference>
<keyword evidence="4 6" id="KW-1133">Transmembrane helix</keyword>
<protein>
    <submittedName>
        <fullName evidence="7">YihY/virulence factor BrkB family protein</fullName>
    </submittedName>
</protein>
<evidence type="ECO:0000256" key="3">
    <source>
        <dbReference type="ARBA" id="ARBA00022692"/>
    </source>
</evidence>
<keyword evidence="2" id="KW-1003">Cell membrane</keyword>
<dbReference type="EMBL" id="BAAAZH010000016">
    <property type="protein sequence ID" value="GAA4120255.1"/>
    <property type="molecule type" value="Genomic_DNA"/>
</dbReference>